<feature type="region of interest" description="Disordered" evidence="1">
    <location>
        <begin position="753"/>
        <end position="785"/>
    </location>
</feature>
<dbReference type="InterPro" id="IPR022435">
    <property type="entry name" value="Surface-anchored_actinobac"/>
</dbReference>
<name>A0ABY1VKF5_9ACTO</name>
<keyword evidence="4" id="KW-1185">Reference proteome</keyword>
<feature type="region of interest" description="Disordered" evidence="1">
    <location>
        <begin position="503"/>
        <end position="568"/>
    </location>
</feature>
<keyword evidence="2" id="KW-0472">Membrane</keyword>
<reference evidence="3 4" key="1">
    <citation type="submission" date="2018-06" db="EMBL/GenBank/DDBJ databases">
        <authorList>
            <consortium name="Pathogen Informatics"/>
            <person name="Doyle S."/>
        </authorList>
    </citation>
    <scope>NUCLEOTIDE SEQUENCE [LARGE SCALE GENOMIC DNA]</scope>
    <source>
        <strain evidence="3 4">NCTC11535</strain>
    </source>
</reference>
<feature type="compositionally biased region" description="Low complexity" evidence="1">
    <location>
        <begin position="879"/>
        <end position="918"/>
    </location>
</feature>
<feature type="compositionally biased region" description="Gly residues" evidence="1">
    <location>
        <begin position="919"/>
        <end position="928"/>
    </location>
</feature>
<dbReference type="NCBIfam" id="NF038134">
    <property type="entry name" value="choice_anch_M"/>
    <property type="match status" value="2"/>
</dbReference>
<sequence length="958" mass="98889">MRHLPTNTPTGPAFTAALRHLRRPSATGSTTRKRALRVLLPAALVTALALGSGSTPPATASPDKDRAVITQTHVDAPVASYDAAAGALTVRGGGQDLDQIVLWAGATTSTGYDRVPKHLYRVGWQEALSFLGPPGTIYSVAPQDPGPGQDPIYAGIDSDYAIGEAAHDLAFEERLYTLDLVGLRGPGRMEVFTEAGGEVNRIFSSTDTRFRSVFFPRHSHMNTAFSKPGRYEVVYRTTARTQDGTLVPSKDRTLVWQMGGTFPNETTVKDVRQAFSATSTRLQGASLSLSPAGDDLNTRFSFDAGDPTATGALVILIDGYHLTEVPVVGGRATTTEALGSESSTYQAVFIPTGATGAWASQTTDYTTGQETLRVTAGADEILAPKISGQWVSAPDTVAVSQNRVEVTLDPSFGVRLNGLDPALKLGYKVETFSDSKGRKAPSCGVEGSASGQAQAEHPKDLSVCQDAKLIRVSLYPHPYSNLGSVVQDLKVDSLTAPVTMAVTMPQRTGGVQNVPDQDSAESPTPPAPHGPDDQPGEVPGGQDNPGQGDKPAPRPPLPEATPPQAGQLSKEPVVFDSGHLDLRLAEVAGKPALAIGADADRRTGLLHDPAAVTLEVGKRYRWTRSAKESDPSYDVIGKVGQTVYLLPAVQDSGSLWPGLSAEHIDLTPYGGGAELEVSLEQGPTGGKALFSRGGGLAAGFGTPLIDTSQTGPSLVPLPQGAHLHGAWVFTQEGTYRLRVRALRADNHEALAGPTTLTFQVGPNSSAPEGPQPAPDTDPNAPTPGLRVSASTVMAGEQITFTATGLDKNAQQEAVFEVRSRLQEVPATIADGVAKATWTVPEDFPAGNHTVSLKGHPELGQASFAVSARPAGAAPSKPDGNGASATTTPSTAAANGTAPGSTAAGGTATDGAASGAVSTGSGGTAGGSGGGLASTGVPLGLLVPACALVAGGVALRRRR</sequence>
<feature type="transmembrane region" description="Helical" evidence="2">
    <location>
        <begin position="936"/>
        <end position="954"/>
    </location>
</feature>
<feature type="compositionally biased region" description="Polar residues" evidence="1">
    <location>
        <begin position="754"/>
        <end position="766"/>
    </location>
</feature>
<evidence type="ECO:0000313" key="3">
    <source>
        <dbReference type="EMBL" id="SPT52570.1"/>
    </source>
</evidence>
<evidence type="ECO:0000256" key="2">
    <source>
        <dbReference type="SAM" id="Phobius"/>
    </source>
</evidence>
<proteinExistence type="predicted"/>
<feature type="compositionally biased region" description="Polar residues" evidence="1">
    <location>
        <begin position="505"/>
        <end position="522"/>
    </location>
</feature>
<dbReference type="Proteomes" id="UP000250006">
    <property type="component" value="Unassembled WGS sequence"/>
</dbReference>
<dbReference type="RefSeq" id="WP_111835563.1">
    <property type="nucleotide sequence ID" value="NZ_UAPQ01000001.1"/>
</dbReference>
<feature type="region of interest" description="Disordered" evidence="1">
    <location>
        <begin position="867"/>
        <end position="928"/>
    </location>
</feature>
<comment type="caution">
    <text evidence="3">The sequence shown here is derived from an EMBL/GenBank/DDBJ whole genome shotgun (WGS) entry which is preliminary data.</text>
</comment>
<feature type="region of interest" description="Disordered" evidence="1">
    <location>
        <begin position="434"/>
        <end position="460"/>
    </location>
</feature>
<keyword evidence="2" id="KW-0812">Transmembrane</keyword>
<protein>
    <submittedName>
        <fullName evidence="3">ABC transporter-associated repeat protein</fullName>
    </submittedName>
</protein>
<organism evidence="3 4">
    <name type="scientific">Actinomyces bovis</name>
    <dbReference type="NCBI Taxonomy" id="1658"/>
    <lineage>
        <taxon>Bacteria</taxon>
        <taxon>Bacillati</taxon>
        <taxon>Actinomycetota</taxon>
        <taxon>Actinomycetes</taxon>
        <taxon>Actinomycetales</taxon>
        <taxon>Actinomycetaceae</taxon>
        <taxon>Actinomyces</taxon>
    </lineage>
</organism>
<accession>A0ABY1VKF5</accession>
<dbReference type="EMBL" id="UAPQ01000001">
    <property type="protein sequence ID" value="SPT52570.1"/>
    <property type="molecule type" value="Genomic_DNA"/>
</dbReference>
<dbReference type="NCBIfam" id="TIGR03769">
    <property type="entry name" value="P_ac_wall_RPT"/>
    <property type="match status" value="2"/>
</dbReference>
<evidence type="ECO:0000313" key="4">
    <source>
        <dbReference type="Proteomes" id="UP000250006"/>
    </source>
</evidence>
<keyword evidence="2" id="KW-1133">Transmembrane helix</keyword>
<evidence type="ECO:0000256" key="1">
    <source>
        <dbReference type="SAM" id="MobiDB-lite"/>
    </source>
</evidence>
<gene>
    <name evidence="3" type="ORF">NCTC11535_00221</name>
</gene>